<accession>A0A1A9B9D0</accession>
<feature type="domain" description="DSBA-like thioredoxin" evidence="1">
    <location>
        <begin position="3"/>
        <end position="200"/>
    </location>
</feature>
<reference evidence="3" key="1">
    <citation type="submission" date="2016-06" db="EMBL/GenBank/DDBJ databases">
        <authorList>
            <person name="Varghese N."/>
            <person name="Submissions Spin"/>
        </authorList>
    </citation>
    <scope>NUCLEOTIDE SEQUENCE [LARGE SCALE GENOMIC DNA]</scope>
    <source>
        <strain evidence="3">DSM 45794</strain>
    </source>
</reference>
<dbReference type="Pfam" id="PF01323">
    <property type="entry name" value="DSBA"/>
    <property type="match status" value="1"/>
</dbReference>
<dbReference type="PANTHER" id="PTHR13887:SF41">
    <property type="entry name" value="THIOREDOXIN SUPERFAMILY PROTEIN"/>
    <property type="match status" value="1"/>
</dbReference>
<dbReference type="OrthoDB" id="9799122at2"/>
<name>A0A1A9B9D0_9ACTN</name>
<dbReference type="EMBL" id="FLRH01000003">
    <property type="protein sequence ID" value="SBT66125.1"/>
    <property type="molecule type" value="Genomic_DNA"/>
</dbReference>
<keyword evidence="3" id="KW-1185">Reference proteome</keyword>
<evidence type="ECO:0000313" key="3">
    <source>
        <dbReference type="Proteomes" id="UP000199558"/>
    </source>
</evidence>
<dbReference type="STRING" id="946078.GA0070622_3142"/>
<dbReference type="InterPro" id="IPR001853">
    <property type="entry name" value="DSBA-like_thioredoxin_dom"/>
</dbReference>
<dbReference type="Gene3D" id="3.40.30.10">
    <property type="entry name" value="Glutaredoxin"/>
    <property type="match status" value="1"/>
</dbReference>
<proteinExistence type="predicted"/>
<dbReference type="InterPro" id="IPR036249">
    <property type="entry name" value="Thioredoxin-like_sf"/>
</dbReference>
<dbReference type="GO" id="GO:0016491">
    <property type="term" value="F:oxidoreductase activity"/>
    <property type="evidence" value="ECO:0007669"/>
    <property type="project" value="InterPro"/>
</dbReference>
<gene>
    <name evidence="2" type="ORF">GA0070622_3142</name>
</gene>
<evidence type="ECO:0000313" key="2">
    <source>
        <dbReference type="EMBL" id="SBT66125.1"/>
    </source>
</evidence>
<dbReference type="GO" id="GO:0016853">
    <property type="term" value="F:isomerase activity"/>
    <property type="evidence" value="ECO:0007669"/>
    <property type="project" value="UniProtKB-KW"/>
</dbReference>
<dbReference type="RefSeq" id="WP_091573958.1">
    <property type="nucleotide sequence ID" value="NZ_FLRH01000003.1"/>
</dbReference>
<keyword evidence="2" id="KW-0413">Isomerase</keyword>
<dbReference type="PANTHER" id="PTHR13887">
    <property type="entry name" value="GLUTATHIONE S-TRANSFERASE KAPPA"/>
    <property type="match status" value="1"/>
</dbReference>
<sequence>MLVEVWADIMCPWCWIGKRRLARALADHGDPDTRITWRAFELRPGHRRTPDLTLGEVMVRWRGRTEAEVTKLFGWIRTLGAQEGLELNLATTRPVSSFDAHRLCHLADAAGSRDEMTERLFRAHLTENVNVADHDVLVGLATEVGLDPAETRRVLDGDRYAAQVRAEAGAPGVTGVPTVVVDRRERATGALSVDDYRALLARAATPSRP</sequence>
<dbReference type="SUPFAM" id="SSF52833">
    <property type="entry name" value="Thioredoxin-like"/>
    <property type="match status" value="1"/>
</dbReference>
<evidence type="ECO:0000259" key="1">
    <source>
        <dbReference type="Pfam" id="PF01323"/>
    </source>
</evidence>
<organism evidence="2 3">
    <name type="scientific">Micromonospora sediminicola</name>
    <dbReference type="NCBI Taxonomy" id="946078"/>
    <lineage>
        <taxon>Bacteria</taxon>
        <taxon>Bacillati</taxon>
        <taxon>Actinomycetota</taxon>
        <taxon>Actinomycetes</taxon>
        <taxon>Micromonosporales</taxon>
        <taxon>Micromonosporaceae</taxon>
        <taxon>Micromonospora</taxon>
    </lineage>
</organism>
<dbReference type="CDD" id="cd03024">
    <property type="entry name" value="DsbA_FrnE"/>
    <property type="match status" value="1"/>
</dbReference>
<dbReference type="AlphaFoldDB" id="A0A1A9B9D0"/>
<dbReference type="Proteomes" id="UP000199558">
    <property type="component" value="Unassembled WGS sequence"/>
</dbReference>
<protein>
    <submittedName>
        <fullName evidence="2">Predicted dithiol-disulfide isomerase, DsbA family</fullName>
    </submittedName>
</protein>